<protein>
    <recommendedName>
        <fullName evidence="3">GGDEF domain-containing protein</fullName>
    </recommendedName>
</protein>
<dbReference type="EMBL" id="JBEPFB010000031">
    <property type="protein sequence ID" value="MER7379316.1"/>
    <property type="molecule type" value="Genomic_DNA"/>
</dbReference>
<organism evidence="1 2">
    <name type="scientific">Streptomyces lanatus</name>
    <dbReference type="NCBI Taxonomy" id="66900"/>
    <lineage>
        <taxon>Bacteria</taxon>
        <taxon>Bacillati</taxon>
        <taxon>Actinomycetota</taxon>
        <taxon>Actinomycetes</taxon>
        <taxon>Kitasatosporales</taxon>
        <taxon>Streptomycetaceae</taxon>
        <taxon>Streptomyces</taxon>
    </lineage>
</organism>
<gene>
    <name evidence="1" type="ORF">ABT384_42710</name>
</gene>
<dbReference type="RefSeq" id="WP_190075824.1">
    <property type="nucleotide sequence ID" value="NZ_BNBM01000029.1"/>
</dbReference>
<name>A0ABV1Y642_9ACTN</name>
<accession>A0ABV1Y642</accession>
<proteinExistence type="predicted"/>
<comment type="caution">
    <text evidence="1">The sequence shown here is derived from an EMBL/GenBank/DDBJ whole genome shotgun (WGS) entry which is preliminary data.</text>
</comment>
<evidence type="ECO:0008006" key="3">
    <source>
        <dbReference type="Google" id="ProtNLM"/>
    </source>
</evidence>
<keyword evidence="2" id="KW-1185">Reference proteome</keyword>
<evidence type="ECO:0000313" key="2">
    <source>
        <dbReference type="Proteomes" id="UP001486207"/>
    </source>
</evidence>
<reference evidence="1 2" key="1">
    <citation type="submission" date="2024-06" db="EMBL/GenBank/DDBJ databases">
        <title>The Natural Products Discovery Center: Release of the First 8490 Sequenced Strains for Exploring Actinobacteria Biosynthetic Diversity.</title>
        <authorList>
            <person name="Kalkreuter E."/>
            <person name="Kautsar S.A."/>
            <person name="Yang D."/>
            <person name="Bader C.D."/>
            <person name="Teijaro C.N."/>
            <person name="Fluegel L."/>
            <person name="Davis C.M."/>
            <person name="Simpson J.R."/>
            <person name="Lauterbach L."/>
            <person name="Steele A.D."/>
            <person name="Gui C."/>
            <person name="Meng S."/>
            <person name="Li G."/>
            <person name="Viehrig K."/>
            <person name="Ye F."/>
            <person name="Su P."/>
            <person name="Kiefer A.F."/>
            <person name="Nichols A."/>
            <person name="Cepeda A.J."/>
            <person name="Yan W."/>
            <person name="Fan B."/>
            <person name="Jiang Y."/>
            <person name="Adhikari A."/>
            <person name="Zheng C.-J."/>
            <person name="Schuster L."/>
            <person name="Cowan T.M."/>
            <person name="Smanski M.J."/>
            <person name="Chevrette M.G."/>
            <person name="De Carvalho L.P.S."/>
            <person name="Shen B."/>
        </authorList>
    </citation>
    <scope>NUCLEOTIDE SEQUENCE [LARGE SCALE GENOMIC DNA]</scope>
    <source>
        <strain evidence="1 2">NPDC000155</strain>
    </source>
</reference>
<sequence length="140" mass="14718">METRIMTNYRAMRTLRPQDGALTMAAVLQALELLRRQLATDMRGDPGAFTGFARLHADSQTLAACDESTEIVMMVTATRDAARCTEVELLASAVRAGDASTTAPIVVSGFGVTIYPGSQSEPAIRASRAAQNLVGVGGSA</sequence>
<dbReference type="Proteomes" id="UP001486207">
    <property type="component" value="Unassembled WGS sequence"/>
</dbReference>
<evidence type="ECO:0000313" key="1">
    <source>
        <dbReference type="EMBL" id="MER7379316.1"/>
    </source>
</evidence>